<feature type="compositionally biased region" description="Basic and acidic residues" evidence="1">
    <location>
        <begin position="212"/>
        <end position="270"/>
    </location>
</feature>
<feature type="region of interest" description="Disordered" evidence="1">
    <location>
        <begin position="90"/>
        <end position="161"/>
    </location>
</feature>
<evidence type="ECO:0000256" key="1">
    <source>
        <dbReference type="SAM" id="MobiDB-lite"/>
    </source>
</evidence>
<feature type="compositionally biased region" description="Basic residues" evidence="1">
    <location>
        <begin position="378"/>
        <end position="395"/>
    </location>
</feature>
<feature type="region of interest" description="Disordered" evidence="1">
    <location>
        <begin position="183"/>
        <end position="468"/>
    </location>
</feature>
<dbReference type="RefSeq" id="XP_033394757.1">
    <property type="nucleotide sequence ID" value="XM_033542351.1"/>
</dbReference>
<keyword evidence="2" id="KW-0812">Transmembrane</keyword>
<reference evidence="3" key="1">
    <citation type="journal article" date="2020" name="Stud. Mycol.">
        <title>101 Dothideomycetes genomes: a test case for predicting lifestyles and emergence of pathogens.</title>
        <authorList>
            <person name="Haridas S."/>
            <person name="Albert R."/>
            <person name="Binder M."/>
            <person name="Bloem J."/>
            <person name="Labutti K."/>
            <person name="Salamov A."/>
            <person name="Andreopoulos B."/>
            <person name="Baker S."/>
            <person name="Barry K."/>
            <person name="Bills G."/>
            <person name="Bluhm B."/>
            <person name="Cannon C."/>
            <person name="Castanera R."/>
            <person name="Culley D."/>
            <person name="Daum C."/>
            <person name="Ezra D."/>
            <person name="Gonzalez J."/>
            <person name="Henrissat B."/>
            <person name="Kuo A."/>
            <person name="Liang C."/>
            <person name="Lipzen A."/>
            <person name="Lutzoni F."/>
            <person name="Magnuson J."/>
            <person name="Mondo S."/>
            <person name="Nolan M."/>
            <person name="Ohm R."/>
            <person name="Pangilinan J."/>
            <person name="Park H.-J."/>
            <person name="Ramirez L."/>
            <person name="Alfaro M."/>
            <person name="Sun H."/>
            <person name="Tritt A."/>
            <person name="Yoshinaga Y."/>
            <person name="Zwiers L.-H."/>
            <person name="Turgeon B."/>
            <person name="Goodwin S."/>
            <person name="Spatafora J."/>
            <person name="Crous P."/>
            <person name="Grigoriev I."/>
        </authorList>
    </citation>
    <scope>NUCLEOTIDE SEQUENCE</scope>
    <source>
        <strain evidence="3">CBS 121167</strain>
    </source>
</reference>
<feature type="compositionally biased region" description="Polar residues" evidence="1">
    <location>
        <begin position="279"/>
        <end position="288"/>
    </location>
</feature>
<evidence type="ECO:0000313" key="3">
    <source>
        <dbReference type="EMBL" id="KAF2139044.1"/>
    </source>
</evidence>
<evidence type="ECO:0000256" key="2">
    <source>
        <dbReference type="SAM" id="Phobius"/>
    </source>
</evidence>
<organism evidence="3 4">
    <name type="scientific">Aplosporella prunicola CBS 121167</name>
    <dbReference type="NCBI Taxonomy" id="1176127"/>
    <lineage>
        <taxon>Eukaryota</taxon>
        <taxon>Fungi</taxon>
        <taxon>Dikarya</taxon>
        <taxon>Ascomycota</taxon>
        <taxon>Pezizomycotina</taxon>
        <taxon>Dothideomycetes</taxon>
        <taxon>Dothideomycetes incertae sedis</taxon>
        <taxon>Botryosphaeriales</taxon>
        <taxon>Aplosporellaceae</taxon>
        <taxon>Aplosporella</taxon>
    </lineage>
</organism>
<keyword evidence="4" id="KW-1185">Reference proteome</keyword>
<feature type="compositionally biased region" description="Low complexity" evidence="1">
    <location>
        <begin position="295"/>
        <end position="307"/>
    </location>
</feature>
<feature type="transmembrane region" description="Helical" evidence="2">
    <location>
        <begin position="43"/>
        <end position="65"/>
    </location>
</feature>
<protein>
    <submittedName>
        <fullName evidence="3">Uncharacterized protein</fullName>
    </submittedName>
</protein>
<dbReference type="OrthoDB" id="5393404at2759"/>
<keyword evidence="2" id="KW-0472">Membrane</keyword>
<dbReference type="AlphaFoldDB" id="A0A6A6B731"/>
<feature type="compositionally biased region" description="Gly residues" evidence="1">
    <location>
        <begin position="105"/>
        <end position="116"/>
    </location>
</feature>
<dbReference type="Proteomes" id="UP000799438">
    <property type="component" value="Unassembled WGS sequence"/>
</dbReference>
<accession>A0A6A6B731</accession>
<name>A0A6A6B731_9PEZI</name>
<gene>
    <name evidence="3" type="ORF">K452DRAFT_300618</name>
</gene>
<evidence type="ECO:0000313" key="4">
    <source>
        <dbReference type="Proteomes" id="UP000799438"/>
    </source>
</evidence>
<sequence length="468" mass="51976">MAPLPRTAPTLGSFAELHRRSTSSAPQFGSGAKPASEFNNKGFLALFALIGAGMVLGSIWFFFWAKNGGFRWRGKDDWDDYKSTVLRRKGPDGRTLSNATKSTKLGGGSVVHGGTYGAPTSVGYSDTTSSVDEKDQVRAGEGIRGGGGRRHKRRKGNDPELAEYRHEKAARVGGINRASDGAYFDYSNTEPSEISERPLVAESPNNKKKAKKEAEQREKERKHAAKEAAKREKEEAAKEKKREKALAKEKKKDKGRKERSRSPVKAEPERVQTPPRRSAPSNAYSFTQGDDRTETATSYTGGYTATEIYSDAYTNPSNQDSYYSSYRPHASTNLPRPPPAARSYESPRHSTRDSPRHSNRDSPRHSNRDSPGRSRQSSPRKHHRSSHSHSRHQSRSRPNSHSDLSSDTGTKAYPCHIPGLSAPTVVPEESISQVGMNRPRRGRDVMDGYRRSRARGRRDSLSDSDNDY</sequence>
<proteinExistence type="predicted"/>
<dbReference type="GeneID" id="54299848"/>
<keyword evidence="2" id="KW-1133">Transmembrane helix</keyword>
<dbReference type="EMBL" id="ML995494">
    <property type="protein sequence ID" value="KAF2139044.1"/>
    <property type="molecule type" value="Genomic_DNA"/>
</dbReference>
<feature type="compositionally biased region" description="Polar residues" evidence="1">
    <location>
        <begin position="312"/>
        <end position="334"/>
    </location>
</feature>
<feature type="compositionally biased region" description="Basic and acidic residues" evidence="1">
    <location>
        <begin position="345"/>
        <end position="372"/>
    </location>
</feature>